<keyword evidence="6" id="KW-0808">Transferase</keyword>
<dbReference type="AlphaFoldDB" id="A0A1J3HQX2"/>
<sequence>MLKTILMRSEKNLRDISSEGSICVLPNAMEHRGLNLQGNLYSFGILLLEIVSGRPSYCQERGCLDQWAKEYLVAPDVMAGLVDPELKHFNKRRYVKWRGNT</sequence>
<dbReference type="PANTHER" id="PTHR46084:SF13">
    <property type="entry name" value="LEUCINE-RICH REPEAT RECEPTOR-LIKE PROTEIN KINASE"/>
    <property type="match status" value="1"/>
</dbReference>
<reference evidence="6" key="1">
    <citation type="submission" date="2016-07" db="EMBL/GenBank/DDBJ databases">
        <title>De novo transcriptome assembly of four accessions of the metal hyperaccumulator plant Noccaea caerulescens.</title>
        <authorList>
            <person name="Blande D."/>
            <person name="Halimaa P."/>
            <person name="Tervahauta A.I."/>
            <person name="Aarts M.G."/>
            <person name="Karenlampi S.O."/>
        </authorList>
    </citation>
    <scope>NUCLEOTIDE SEQUENCE</scope>
</reference>
<keyword evidence="2" id="KW-0732">Signal</keyword>
<dbReference type="GO" id="GO:0016301">
    <property type="term" value="F:kinase activity"/>
    <property type="evidence" value="ECO:0007669"/>
    <property type="project" value="UniProtKB-KW"/>
</dbReference>
<gene>
    <name evidence="6" type="ORF">LE_TR20687_c0_g1_i1_g.66192</name>
</gene>
<organism evidence="6">
    <name type="scientific">Noccaea caerulescens</name>
    <name type="common">Alpine penny-cress</name>
    <name type="synonym">Thlaspi caerulescens</name>
    <dbReference type="NCBI Taxonomy" id="107243"/>
    <lineage>
        <taxon>Eukaryota</taxon>
        <taxon>Viridiplantae</taxon>
        <taxon>Streptophyta</taxon>
        <taxon>Embryophyta</taxon>
        <taxon>Tracheophyta</taxon>
        <taxon>Spermatophyta</taxon>
        <taxon>Magnoliopsida</taxon>
        <taxon>eudicotyledons</taxon>
        <taxon>Gunneridae</taxon>
        <taxon>Pentapetalae</taxon>
        <taxon>rosids</taxon>
        <taxon>malvids</taxon>
        <taxon>Brassicales</taxon>
        <taxon>Brassicaceae</taxon>
        <taxon>Coluteocarpeae</taxon>
        <taxon>Noccaea</taxon>
    </lineage>
</organism>
<keyword evidence="6" id="KW-0675">Receptor</keyword>
<evidence type="ECO:0000256" key="1">
    <source>
        <dbReference type="ARBA" id="ARBA00022692"/>
    </source>
</evidence>
<keyword evidence="1" id="KW-0812">Transmembrane</keyword>
<evidence type="ECO:0000313" key="6">
    <source>
        <dbReference type="EMBL" id="JAU70546.1"/>
    </source>
</evidence>
<keyword evidence="4" id="KW-0472">Membrane</keyword>
<evidence type="ECO:0000256" key="3">
    <source>
        <dbReference type="ARBA" id="ARBA00022989"/>
    </source>
</evidence>
<keyword evidence="3" id="KW-1133">Transmembrane helix</keyword>
<name>A0A1J3HQX2_NOCCA</name>
<evidence type="ECO:0000256" key="2">
    <source>
        <dbReference type="ARBA" id="ARBA00022729"/>
    </source>
</evidence>
<comment type="subcellular location">
    <subcellularLocation>
        <location evidence="5">Endomembrane system</location>
        <topology evidence="5">Single-pass type I membrane protein</topology>
    </subcellularLocation>
</comment>
<dbReference type="GO" id="GO:0012505">
    <property type="term" value="C:endomembrane system"/>
    <property type="evidence" value="ECO:0007669"/>
    <property type="project" value="UniProtKB-SubCell"/>
</dbReference>
<proteinExistence type="predicted"/>
<keyword evidence="6" id="KW-0418">Kinase</keyword>
<dbReference type="PANTHER" id="PTHR46084">
    <property type="entry name" value="PROTEIN MALE DISCOVERER 2"/>
    <property type="match status" value="1"/>
</dbReference>
<dbReference type="EMBL" id="GEVL01006795">
    <property type="protein sequence ID" value="JAU70546.1"/>
    <property type="molecule type" value="Transcribed_RNA"/>
</dbReference>
<dbReference type="Gene3D" id="1.10.510.10">
    <property type="entry name" value="Transferase(Phosphotransferase) domain 1"/>
    <property type="match status" value="1"/>
</dbReference>
<evidence type="ECO:0000256" key="4">
    <source>
        <dbReference type="ARBA" id="ARBA00023136"/>
    </source>
</evidence>
<protein>
    <submittedName>
        <fullName evidence="6">Putative LRR receptor-like serine/threonine-protein kinase</fullName>
    </submittedName>
</protein>
<accession>A0A1J3HQX2</accession>
<evidence type="ECO:0000256" key="5">
    <source>
        <dbReference type="ARBA" id="ARBA00046288"/>
    </source>
</evidence>